<protein>
    <submittedName>
        <fullName evidence="1">Uncharacterized protein</fullName>
    </submittedName>
</protein>
<dbReference type="EMBL" id="BMFC01000007">
    <property type="protein sequence ID" value="GGC09829.1"/>
    <property type="molecule type" value="Genomic_DNA"/>
</dbReference>
<evidence type="ECO:0000313" key="2">
    <source>
        <dbReference type="Proteomes" id="UP000645462"/>
    </source>
</evidence>
<sequence length="256" mass="27708">MLTNDYRKMLECGSTKQGHTFPVSNVDHVVPLWLELPRDGEARPTTRIGGEVLTSDTANWCKGKWTLHLFSFVSEAQQAQQTLAAVGLSSVSEAGARASGEGILLLQLDAEGAFGCTIVDRRRVKQAPPPVGSWQVTPEIANLAALHVPCRAKQRAEALFHQVEAEFDHPEERAKVLDRLGTGPRQQPLACIRLDDVVEAANRLLEPIGAEVTCSDRRIGGVLDSLVTTLRPTLDGLVERLAHDLVVELADSGGIG</sequence>
<gene>
    <name evidence="1" type="ORF">GCM10011363_28090</name>
</gene>
<name>A0ABQ1KWC8_9RHOB</name>
<evidence type="ECO:0000313" key="1">
    <source>
        <dbReference type="EMBL" id="GGC09829.1"/>
    </source>
</evidence>
<accession>A0ABQ1KWC8</accession>
<comment type="caution">
    <text evidence="1">The sequence shown here is derived from an EMBL/GenBank/DDBJ whole genome shotgun (WGS) entry which is preliminary data.</text>
</comment>
<organism evidence="1 2">
    <name type="scientific">Marivita lacus</name>
    <dbReference type="NCBI Taxonomy" id="1323742"/>
    <lineage>
        <taxon>Bacteria</taxon>
        <taxon>Pseudomonadati</taxon>
        <taxon>Pseudomonadota</taxon>
        <taxon>Alphaproteobacteria</taxon>
        <taxon>Rhodobacterales</taxon>
        <taxon>Roseobacteraceae</taxon>
        <taxon>Marivita</taxon>
    </lineage>
</organism>
<keyword evidence="2" id="KW-1185">Reference proteome</keyword>
<reference evidence="2" key="1">
    <citation type="journal article" date="2019" name="Int. J. Syst. Evol. Microbiol.">
        <title>The Global Catalogue of Microorganisms (GCM) 10K type strain sequencing project: providing services to taxonomists for standard genome sequencing and annotation.</title>
        <authorList>
            <consortium name="The Broad Institute Genomics Platform"/>
            <consortium name="The Broad Institute Genome Sequencing Center for Infectious Disease"/>
            <person name="Wu L."/>
            <person name="Ma J."/>
        </authorList>
    </citation>
    <scope>NUCLEOTIDE SEQUENCE [LARGE SCALE GENOMIC DNA]</scope>
    <source>
        <strain evidence="2">CGMCC 1.12478</strain>
    </source>
</reference>
<dbReference type="RefSeq" id="WP_188482687.1">
    <property type="nucleotide sequence ID" value="NZ_BMFC01000007.1"/>
</dbReference>
<dbReference type="Proteomes" id="UP000645462">
    <property type="component" value="Unassembled WGS sequence"/>
</dbReference>
<proteinExistence type="predicted"/>